<dbReference type="Proteomes" id="UP000001072">
    <property type="component" value="Unassembled WGS sequence"/>
</dbReference>
<organism evidence="2">
    <name type="scientific">Melampsora larici-populina (strain 98AG31 / pathotype 3-4-7)</name>
    <name type="common">Poplar leaf rust fungus</name>
    <dbReference type="NCBI Taxonomy" id="747676"/>
    <lineage>
        <taxon>Eukaryota</taxon>
        <taxon>Fungi</taxon>
        <taxon>Dikarya</taxon>
        <taxon>Basidiomycota</taxon>
        <taxon>Pucciniomycotina</taxon>
        <taxon>Pucciniomycetes</taxon>
        <taxon>Pucciniales</taxon>
        <taxon>Melampsoraceae</taxon>
        <taxon>Melampsora</taxon>
    </lineage>
</organism>
<dbReference type="VEuPathDB" id="FungiDB:MELLADRAFT_118148"/>
<protein>
    <recommendedName>
        <fullName evidence="3">F-box domain-containing protein</fullName>
    </recommendedName>
</protein>
<keyword evidence="2" id="KW-1185">Reference proteome</keyword>
<dbReference type="SUPFAM" id="SSF52047">
    <property type="entry name" value="RNI-like"/>
    <property type="match status" value="1"/>
</dbReference>
<reference evidence="2" key="1">
    <citation type="journal article" date="2011" name="Proc. Natl. Acad. Sci. U.S.A.">
        <title>Obligate biotrophy features unraveled by the genomic analysis of rust fungi.</title>
        <authorList>
            <person name="Duplessis S."/>
            <person name="Cuomo C.A."/>
            <person name="Lin Y.-C."/>
            <person name="Aerts A."/>
            <person name="Tisserant E."/>
            <person name="Veneault-Fourrey C."/>
            <person name="Joly D.L."/>
            <person name="Hacquard S."/>
            <person name="Amselem J."/>
            <person name="Cantarel B.L."/>
            <person name="Chiu R."/>
            <person name="Coutinho P.M."/>
            <person name="Feau N."/>
            <person name="Field M."/>
            <person name="Frey P."/>
            <person name="Gelhaye E."/>
            <person name="Goldberg J."/>
            <person name="Grabherr M.G."/>
            <person name="Kodira C.D."/>
            <person name="Kohler A."/>
            <person name="Kuees U."/>
            <person name="Lindquist E.A."/>
            <person name="Lucas S.M."/>
            <person name="Mago R."/>
            <person name="Mauceli E."/>
            <person name="Morin E."/>
            <person name="Murat C."/>
            <person name="Pangilinan J.L."/>
            <person name="Park R."/>
            <person name="Pearson M."/>
            <person name="Quesneville H."/>
            <person name="Rouhier N."/>
            <person name="Sakthikumar S."/>
            <person name="Salamov A.A."/>
            <person name="Schmutz J."/>
            <person name="Selles B."/>
            <person name="Shapiro H."/>
            <person name="Tanguay P."/>
            <person name="Tuskan G.A."/>
            <person name="Henrissat B."/>
            <person name="Van de Peer Y."/>
            <person name="Rouze P."/>
            <person name="Ellis J.G."/>
            <person name="Dodds P.N."/>
            <person name="Schein J.E."/>
            <person name="Zhong S."/>
            <person name="Hamelin R.C."/>
            <person name="Grigoriev I.V."/>
            <person name="Szabo L.J."/>
            <person name="Martin F."/>
        </authorList>
    </citation>
    <scope>NUCLEOTIDE SEQUENCE [LARGE SCALE GENOMIC DNA]</scope>
    <source>
        <strain evidence="2">98AG31 / pathotype 3-4-7</strain>
    </source>
</reference>
<evidence type="ECO:0000313" key="2">
    <source>
        <dbReference type="Proteomes" id="UP000001072"/>
    </source>
</evidence>
<sequence length="549" mass="63105">MTSSCCTAQLALWREIVSKCHQETKPVNQHLDFIRKRFDELDSEGFIWSKQSILGIFLQLGLSESPIDSSASVNQTTESHVRPTVKIPFDGVEEDTGDKGLRNTSHAVGLMDLPIEVFNNILEKLDCLAESEKQQITFKKQSALVMITAIPSVREPYKTYLHRNSPILNLTQTFSLTSREIYRRCEPWLWRKLQFPSSHPAPIDLWTEDILLKRGSHVRSLTLTLSENCKKPLDEFADYDPFYDNLIPMCKVTPQPISPKNIRDLIIRCPNISTLNLCNKHEEDDEDVGRTDAFLSDLVPLLSSLKQLQHLKLHDEYGKTIMTDFPAKVVGSLPLLKSLIIRARTSSGNQQTVGDASLGYNLSKLKYLSRLELWANEDIDETWCLYDWPRTITHLRLIRCRSLSFSSALRVIRHISPYLTTLELDFTNDQDDDGFDIDPNWDPQSHPVFPSLTYLDLSTHEPRSLLSFQECKTLLHLKWHFNTLDHIRSLDGILRKATWPYLKELSIRFGPAARSSDVQNQEWADQLVAIATFCKQHNVKSKMCRLIDR</sequence>
<dbReference type="RefSeq" id="XP_007416641.1">
    <property type="nucleotide sequence ID" value="XM_007416579.1"/>
</dbReference>
<proteinExistence type="predicted"/>
<accession>F4S5K6</accession>
<dbReference type="HOGENOM" id="CLU_038719_0_0_1"/>
<dbReference type="InterPro" id="IPR032675">
    <property type="entry name" value="LRR_dom_sf"/>
</dbReference>
<dbReference type="KEGG" id="mlr:MELLADRAFT_118148"/>
<dbReference type="EMBL" id="GL883151">
    <property type="protein sequence ID" value="EGG00043.1"/>
    <property type="molecule type" value="Genomic_DNA"/>
</dbReference>
<evidence type="ECO:0000313" key="1">
    <source>
        <dbReference type="EMBL" id="EGG00043.1"/>
    </source>
</evidence>
<dbReference type="InParanoid" id="F4S5K6"/>
<dbReference type="Gene3D" id="3.80.10.10">
    <property type="entry name" value="Ribonuclease Inhibitor"/>
    <property type="match status" value="1"/>
</dbReference>
<dbReference type="AlphaFoldDB" id="F4S5K6"/>
<name>F4S5K6_MELLP</name>
<gene>
    <name evidence="1" type="ORF">MELLADRAFT_118148</name>
</gene>
<dbReference type="GeneID" id="18926169"/>
<evidence type="ECO:0008006" key="3">
    <source>
        <dbReference type="Google" id="ProtNLM"/>
    </source>
</evidence>